<dbReference type="InterPro" id="IPR041679">
    <property type="entry name" value="DNA2/NAM7-like_C"/>
</dbReference>
<evidence type="ECO:0000313" key="4">
    <source>
        <dbReference type="EMBL" id="QQP39630.1"/>
    </source>
</evidence>
<name>A0A7T8GY91_CALRO</name>
<evidence type="ECO:0000313" key="5">
    <source>
        <dbReference type="Proteomes" id="UP000595437"/>
    </source>
</evidence>
<evidence type="ECO:0000259" key="3">
    <source>
        <dbReference type="Pfam" id="PF13087"/>
    </source>
</evidence>
<evidence type="ECO:0000256" key="2">
    <source>
        <dbReference type="ARBA" id="ARBA00022490"/>
    </source>
</evidence>
<gene>
    <name evidence="4" type="ORF">FKW44_020573</name>
</gene>
<dbReference type="AlphaFoldDB" id="A0A7T8GY91"/>
<feature type="non-terminal residue" evidence="4">
    <location>
        <position position="1"/>
    </location>
</feature>
<dbReference type="PANTHER" id="PTHR45418">
    <property type="entry name" value="CANCER/TESTIS ANTIGEN 55"/>
    <property type="match status" value="1"/>
</dbReference>
<dbReference type="EMBL" id="CP045903">
    <property type="protein sequence ID" value="QQP39630.1"/>
    <property type="molecule type" value="Genomic_DNA"/>
</dbReference>
<protein>
    <submittedName>
        <fullName evidence="4">LOC100877332</fullName>
    </submittedName>
</protein>
<dbReference type="GO" id="GO:0005737">
    <property type="term" value="C:cytoplasm"/>
    <property type="evidence" value="ECO:0007669"/>
    <property type="project" value="UniProtKB-SubCell"/>
</dbReference>
<comment type="subcellular location">
    <subcellularLocation>
        <location evidence="1">Cytoplasm</location>
    </subcellularLocation>
</comment>
<dbReference type="Gene3D" id="3.40.50.300">
    <property type="entry name" value="P-loop containing nucleotide triphosphate hydrolases"/>
    <property type="match status" value="1"/>
</dbReference>
<dbReference type="OrthoDB" id="6513042at2759"/>
<keyword evidence="2" id="KW-0963">Cytoplasm</keyword>
<keyword evidence="5" id="KW-1185">Reference proteome</keyword>
<reference evidence="5" key="1">
    <citation type="submission" date="2021-01" db="EMBL/GenBank/DDBJ databases">
        <title>Caligus Genome Assembly.</title>
        <authorList>
            <person name="Gallardo-Escarate C."/>
        </authorList>
    </citation>
    <scope>NUCLEOTIDE SEQUENCE [LARGE SCALE GENOMIC DNA]</scope>
</reference>
<dbReference type="Pfam" id="PF13087">
    <property type="entry name" value="AAA_12"/>
    <property type="match status" value="1"/>
</dbReference>
<feature type="domain" description="DNA2/NAM7 helicase-like C-terminal" evidence="3">
    <location>
        <begin position="1"/>
        <end position="38"/>
    </location>
</feature>
<accession>A0A7T8GY91</accession>
<sequence>VGSVEEFQGQERSVILLSTEGDSSRAVLGFVGDEKRFNDLLIFVGNPHVLAKDPSWKQLIDLCDENHAVNGCDFNWKTQS</sequence>
<proteinExistence type="predicted"/>
<dbReference type="Proteomes" id="UP000595437">
    <property type="component" value="Chromosome 14"/>
</dbReference>
<dbReference type="PANTHER" id="PTHR45418:SF1">
    <property type="entry name" value="CANCER_TESTIS ANTIGEN 55"/>
    <property type="match status" value="1"/>
</dbReference>
<evidence type="ECO:0000256" key="1">
    <source>
        <dbReference type="ARBA" id="ARBA00004496"/>
    </source>
</evidence>
<dbReference type="InterPro" id="IPR027417">
    <property type="entry name" value="P-loop_NTPase"/>
</dbReference>
<organism evidence="4 5">
    <name type="scientific">Caligus rogercresseyi</name>
    <name type="common">Sea louse</name>
    <dbReference type="NCBI Taxonomy" id="217165"/>
    <lineage>
        <taxon>Eukaryota</taxon>
        <taxon>Metazoa</taxon>
        <taxon>Ecdysozoa</taxon>
        <taxon>Arthropoda</taxon>
        <taxon>Crustacea</taxon>
        <taxon>Multicrustacea</taxon>
        <taxon>Hexanauplia</taxon>
        <taxon>Copepoda</taxon>
        <taxon>Siphonostomatoida</taxon>
        <taxon>Caligidae</taxon>
        <taxon>Caligus</taxon>
    </lineage>
</organism>